<feature type="transmembrane region" description="Helical" evidence="9">
    <location>
        <begin position="18"/>
        <end position="36"/>
    </location>
</feature>
<evidence type="ECO:0000256" key="3">
    <source>
        <dbReference type="ARBA" id="ARBA00022553"/>
    </source>
</evidence>
<evidence type="ECO:0000256" key="6">
    <source>
        <dbReference type="ARBA" id="ARBA00022777"/>
    </source>
</evidence>
<dbReference type="GO" id="GO:0005524">
    <property type="term" value="F:ATP binding"/>
    <property type="evidence" value="ECO:0007669"/>
    <property type="project" value="UniProtKB-KW"/>
</dbReference>
<dbReference type="Pfam" id="PF13426">
    <property type="entry name" value="PAS_9"/>
    <property type="match status" value="1"/>
</dbReference>
<dbReference type="InterPro" id="IPR003018">
    <property type="entry name" value="GAF"/>
</dbReference>
<dbReference type="PROSITE" id="PS50112">
    <property type="entry name" value="PAS"/>
    <property type="match status" value="1"/>
</dbReference>
<sequence length="782" mass="88847">MYRKLRDRLFPLQITKRFYLGMAFLIIVPILVMEILDQISFMEERKIIKEKELFAVVCHLNRSLQGSYDDILKQYNIEPSPQAKLLILNSVLQPIINQIAFCHTNLIIGYYSSELDSIVASNLDYPTGKLYPLPHTLPYFDIYKTGNPQYFYDQDFFHKNSHETLSLVYPLHRQGKLIGHVWASRDMDSFYQEALARRKNTLLAGFIMLFGSIFLSWIFFTRFKRDLNHFANAIGTNNLRISSDSLPELNPLVELIYKRENELKRELEISSSIAELSSKVISTASFNEVTEHILDQARKFTDSKLGYVGCLDPMTGCLTISCLPKGIGGDIHSGKEVFIKYKGLWGWVLKNKKSLLSNNPEQDYRAQVTLPGHVKITRFIAVPAIIDDQLVGQIALANAKRDYTPGDLVLVERFARLLVILIHREHREEALRMSEDRFAKAFNTNPCMVSITTLDEGRFIDVNKSFLQTLGYEREDVIGHTSQEIDIGIKSKRKEVINSIKQGKPVHNLEVTFYGREGNRMVGLYSAELIKLSGESCLLSVVNDITKRKQLEKEMIRLDRLNMVGEMAAGIAHEVRNPLTTVRGFLQMLGKKNDNGKLQEYYALMIEELDRANTIISEFLSTARNKPDKLELEDLNTIIDTLFPLIAADAMNSDCNVVRELTNISPILLNQKEIRQLILNLAHNSLEAMTPGGTLTIKTFMVGEEIILSMADTGKGIETEILDKLGTPFFTTKENGTGLGLAVCYGIVRRHHASIEIDTSPKGTTFYIKFKQFKGVDNEYAV</sequence>
<dbReference type="InterPro" id="IPR036097">
    <property type="entry name" value="HisK_dim/P_sf"/>
</dbReference>
<keyword evidence="7" id="KW-0067">ATP-binding</keyword>
<dbReference type="CDD" id="cd00082">
    <property type="entry name" value="HisKA"/>
    <property type="match status" value="1"/>
</dbReference>
<evidence type="ECO:0000256" key="7">
    <source>
        <dbReference type="ARBA" id="ARBA00022840"/>
    </source>
</evidence>
<dbReference type="KEGG" id="drm:Dred_2293"/>
<keyword evidence="4 12" id="KW-0808">Transferase</keyword>
<dbReference type="STRING" id="349161.Dred_2293"/>
<dbReference type="InterPro" id="IPR003594">
    <property type="entry name" value="HATPase_dom"/>
</dbReference>
<dbReference type="Pfam" id="PF02518">
    <property type="entry name" value="HATPase_c"/>
    <property type="match status" value="1"/>
</dbReference>
<dbReference type="SMART" id="SM00387">
    <property type="entry name" value="HATPase_c"/>
    <property type="match status" value="1"/>
</dbReference>
<reference evidence="12 13" key="1">
    <citation type="submission" date="2007-03" db="EMBL/GenBank/DDBJ databases">
        <title>Complete sequence of Desulfotomaculum reducens MI-1.</title>
        <authorList>
            <consortium name="US DOE Joint Genome Institute"/>
            <person name="Copeland A."/>
            <person name="Lucas S."/>
            <person name="Lapidus A."/>
            <person name="Barry K."/>
            <person name="Detter J.C."/>
            <person name="Glavina del Rio T."/>
            <person name="Hammon N."/>
            <person name="Israni S."/>
            <person name="Dalin E."/>
            <person name="Tice H."/>
            <person name="Pitluck S."/>
            <person name="Sims D."/>
            <person name="Brettin T."/>
            <person name="Bruce D."/>
            <person name="Han C."/>
            <person name="Tapia R."/>
            <person name="Schmutz J."/>
            <person name="Larimer F."/>
            <person name="Land M."/>
            <person name="Hauser L."/>
            <person name="Kyrpides N."/>
            <person name="Kim E."/>
            <person name="Tebo B.M."/>
            <person name="Richardson P."/>
        </authorList>
    </citation>
    <scope>NUCLEOTIDE SEQUENCE [LARGE SCALE GENOMIC DNA]</scope>
    <source>
        <strain evidence="12 13">MI-1</strain>
    </source>
</reference>
<keyword evidence="8" id="KW-0902">Two-component regulatory system</keyword>
<feature type="domain" description="PAS" evidence="11">
    <location>
        <begin position="434"/>
        <end position="481"/>
    </location>
</feature>
<dbReference type="Gene3D" id="3.30.565.10">
    <property type="entry name" value="Histidine kinase-like ATPase, C-terminal domain"/>
    <property type="match status" value="1"/>
</dbReference>
<gene>
    <name evidence="12" type="ordered locus">Dred_2293</name>
</gene>
<dbReference type="SUPFAM" id="SSF55785">
    <property type="entry name" value="PYP-like sensor domain (PAS domain)"/>
    <property type="match status" value="1"/>
</dbReference>
<dbReference type="Pfam" id="PF00512">
    <property type="entry name" value="HisKA"/>
    <property type="match status" value="1"/>
</dbReference>
<dbReference type="InterPro" id="IPR000014">
    <property type="entry name" value="PAS"/>
</dbReference>
<dbReference type="eggNOG" id="COG3852">
    <property type="taxonomic scope" value="Bacteria"/>
</dbReference>
<keyword evidence="9" id="KW-0472">Membrane</keyword>
<dbReference type="HOGENOM" id="CLU_019969_0_0_9"/>
<dbReference type="EMBL" id="CP000612">
    <property type="protein sequence ID" value="ABO50803.1"/>
    <property type="molecule type" value="Genomic_DNA"/>
</dbReference>
<proteinExistence type="predicted"/>
<keyword evidence="9" id="KW-0812">Transmembrane</keyword>
<evidence type="ECO:0000256" key="1">
    <source>
        <dbReference type="ARBA" id="ARBA00000085"/>
    </source>
</evidence>
<dbReference type="Proteomes" id="UP000001556">
    <property type="component" value="Chromosome"/>
</dbReference>
<dbReference type="SMART" id="SM00065">
    <property type="entry name" value="GAF"/>
    <property type="match status" value="1"/>
</dbReference>
<evidence type="ECO:0000256" key="4">
    <source>
        <dbReference type="ARBA" id="ARBA00022679"/>
    </source>
</evidence>
<name>A4J6V0_DESRM</name>
<protein>
    <recommendedName>
        <fullName evidence="2">histidine kinase</fullName>
        <ecNumber evidence="2">2.7.13.3</ecNumber>
    </recommendedName>
</protein>
<dbReference type="GO" id="GO:0000155">
    <property type="term" value="F:phosphorelay sensor kinase activity"/>
    <property type="evidence" value="ECO:0007669"/>
    <property type="project" value="InterPro"/>
</dbReference>
<dbReference type="Gene3D" id="1.10.287.130">
    <property type="match status" value="1"/>
</dbReference>
<keyword evidence="13" id="KW-1185">Reference proteome</keyword>
<dbReference type="AlphaFoldDB" id="A4J6V0"/>
<evidence type="ECO:0000313" key="13">
    <source>
        <dbReference type="Proteomes" id="UP000001556"/>
    </source>
</evidence>
<feature type="transmembrane region" description="Helical" evidence="9">
    <location>
        <begin position="201"/>
        <end position="220"/>
    </location>
</feature>
<organism evidence="12 13">
    <name type="scientific">Desulforamulus reducens (strain ATCC BAA-1160 / DSM 100696 / MI-1)</name>
    <name type="common">Desulfotomaculum reducens</name>
    <dbReference type="NCBI Taxonomy" id="349161"/>
    <lineage>
        <taxon>Bacteria</taxon>
        <taxon>Bacillati</taxon>
        <taxon>Bacillota</taxon>
        <taxon>Clostridia</taxon>
        <taxon>Eubacteriales</taxon>
        <taxon>Peptococcaceae</taxon>
        <taxon>Desulforamulus</taxon>
    </lineage>
</organism>
<dbReference type="SUPFAM" id="SSF55874">
    <property type="entry name" value="ATPase domain of HSP90 chaperone/DNA topoisomerase II/histidine kinase"/>
    <property type="match status" value="1"/>
</dbReference>
<dbReference type="CDD" id="cd00130">
    <property type="entry name" value="PAS"/>
    <property type="match status" value="1"/>
</dbReference>
<dbReference type="PRINTS" id="PR00344">
    <property type="entry name" value="BCTRLSENSOR"/>
</dbReference>
<dbReference type="Pfam" id="PF13185">
    <property type="entry name" value="GAF_2"/>
    <property type="match status" value="1"/>
</dbReference>
<dbReference type="SMART" id="SM00388">
    <property type="entry name" value="HisKA"/>
    <property type="match status" value="1"/>
</dbReference>
<dbReference type="InterPro" id="IPR035965">
    <property type="entry name" value="PAS-like_dom_sf"/>
</dbReference>
<evidence type="ECO:0000259" key="11">
    <source>
        <dbReference type="PROSITE" id="PS50112"/>
    </source>
</evidence>
<dbReference type="SMART" id="SM00091">
    <property type="entry name" value="PAS"/>
    <property type="match status" value="1"/>
</dbReference>
<dbReference type="PANTHER" id="PTHR43065">
    <property type="entry name" value="SENSOR HISTIDINE KINASE"/>
    <property type="match status" value="1"/>
</dbReference>
<keyword evidence="9" id="KW-1133">Transmembrane helix</keyword>
<evidence type="ECO:0000256" key="8">
    <source>
        <dbReference type="ARBA" id="ARBA00023012"/>
    </source>
</evidence>
<comment type="catalytic activity">
    <reaction evidence="1">
        <text>ATP + protein L-histidine = ADP + protein N-phospho-L-histidine.</text>
        <dbReference type="EC" id="2.7.13.3"/>
    </reaction>
</comment>
<keyword evidence="5" id="KW-0547">Nucleotide-binding</keyword>
<dbReference type="InterPro" id="IPR004358">
    <property type="entry name" value="Sig_transdc_His_kin-like_C"/>
</dbReference>
<dbReference type="Gene3D" id="3.30.450.20">
    <property type="entry name" value="PAS domain"/>
    <property type="match status" value="1"/>
</dbReference>
<dbReference type="InterPro" id="IPR005467">
    <property type="entry name" value="His_kinase_dom"/>
</dbReference>
<evidence type="ECO:0000313" key="12">
    <source>
        <dbReference type="EMBL" id="ABO50803.1"/>
    </source>
</evidence>
<evidence type="ECO:0000259" key="10">
    <source>
        <dbReference type="PROSITE" id="PS50109"/>
    </source>
</evidence>
<dbReference type="EC" id="2.7.13.3" evidence="2"/>
<dbReference type="SUPFAM" id="SSF55781">
    <property type="entry name" value="GAF domain-like"/>
    <property type="match status" value="1"/>
</dbReference>
<evidence type="ECO:0000256" key="2">
    <source>
        <dbReference type="ARBA" id="ARBA00012438"/>
    </source>
</evidence>
<dbReference type="PANTHER" id="PTHR43065:SF46">
    <property type="entry name" value="C4-DICARBOXYLATE TRANSPORT SENSOR PROTEIN DCTB"/>
    <property type="match status" value="1"/>
</dbReference>
<evidence type="ECO:0000256" key="9">
    <source>
        <dbReference type="SAM" id="Phobius"/>
    </source>
</evidence>
<feature type="domain" description="Histidine kinase" evidence="10">
    <location>
        <begin position="570"/>
        <end position="774"/>
    </location>
</feature>
<dbReference type="PROSITE" id="PS50109">
    <property type="entry name" value="HIS_KIN"/>
    <property type="match status" value="1"/>
</dbReference>
<keyword evidence="6 12" id="KW-0418">Kinase</keyword>
<dbReference type="NCBIfam" id="TIGR00229">
    <property type="entry name" value="sensory_box"/>
    <property type="match status" value="1"/>
</dbReference>
<keyword evidence="3" id="KW-0597">Phosphoprotein</keyword>
<dbReference type="InterPro" id="IPR036890">
    <property type="entry name" value="HATPase_C_sf"/>
</dbReference>
<dbReference type="InterPro" id="IPR003661">
    <property type="entry name" value="HisK_dim/P_dom"/>
</dbReference>
<dbReference type="InterPro" id="IPR029016">
    <property type="entry name" value="GAF-like_dom_sf"/>
</dbReference>
<dbReference type="Gene3D" id="3.30.450.40">
    <property type="match status" value="1"/>
</dbReference>
<accession>A4J6V0</accession>
<dbReference type="SUPFAM" id="SSF47384">
    <property type="entry name" value="Homodimeric domain of signal transducing histidine kinase"/>
    <property type="match status" value="1"/>
</dbReference>
<evidence type="ECO:0000256" key="5">
    <source>
        <dbReference type="ARBA" id="ARBA00022741"/>
    </source>
</evidence>